<comment type="catalytic activity">
    <reaction evidence="9 16">
        <text>D-sedoheptulose 7-phosphate + D-glyceraldehyde 3-phosphate = aldehydo-D-ribose 5-phosphate + D-xylulose 5-phosphate</text>
        <dbReference type="Rhea" id="RHEA:10508"/>
        <dbReference type="ChEBI" id="CHEBI:57483"/>
        <dbReference type="ChEBI" id="CHEBI:57737"/>
        <dbReference type="ChEBI" id="CHEBI:58273"/>
        <dbReference type="ChEBI" id="CHEBI:59776"/>
        <dbReference type="EC" id="2.2.1.1"/>
    </reaction>
</comment>
<sequence length="695" mass="74413">MSVNSDLTGLTTPNLPEDWTELDRRAVDTARVLAADAVQKVGNGHPGTAMSLAPAAYTLFQRVMRHDPADADWPGRDRFVLSCGHSSLTLYIQLYLSGYGVELDDLKALRTWGSLTPGHPEHRHTPGVEITTGPLGQGLSSAVGMAMAARRERGLFDPDAAPGESPFDHQIYVIASDGDIEEGVTSEASSIAGHQQLGNLTLIYDDNKISIEDDTAIALSEDVAKRYEAYGWHVQHVEGGENVKDLLAALEAARAETERPSIILLRTVIGFPAPNKMNTGKIHGSALGAEEVAEVKKVLGFDPEQSFEVAPEVLAHAREVVKRGEAARGEWQKSFDAWAQANPERKALYDRLVAKRLPEGWADALPTWEADAKGLATRKASGEVLSALADVLPELWGGSADLAESNNTTMKGADSFGPASISTKEWKANPYGRTLHFGVREHAMGSILNGIALHGPTRPYGGTFLVFSDYMRPAVRLAAVMKSPVIYVWTHDSIGLGEDGPTHQPIEHLAALRAIPGLAIARPGDANETAAVWKKVLETQEGPTGIALTRQNVPTLEGTSAEGVAKGGYVLVDTEGTPDVVLIGTGSELQIAVAAGKILAEQGVAARVVSMPCVEWFEAQDQSYKDSVLPPAVKARVAVEAGIAQPWYRYVGDAGEIVSIEHFGASADYQTLFREFGFTDTAVVEAAKRSIGATK</sequence>
<dbReference type="InterPro" id="IPR029061">
    <property type="entry name" value="THDP-binding"/>
</dbReference>
<evidence type="ECO:0000256" key="14">
    <source>
        <dbReference type="PIRSR" id="PIRSR605478-4"/>
    </source>
</evidence>
<feature type="binding site" evidence="13">
    <location>
        <position position="207"/>
    </location>
    <ligand>
        <name>thiamine diphosphate</name>
        <dbReference type="ChEBI" id="CHEBI:58937"/>
    </ligand>
</feature>
<evidence type="ECO:0000256" key="10">
    <source>
        <dbReference type="NCBIfam" id="TIGR00232"/>
    </source>
</evidence>
<keyword evidence="6 14" id="KW-0479">Metal-binding</keyword>
<evidence type="ECO:0000259" key="17">
    <source>
        <dbReference type="SMART" id="SM00861"/>
    </source>
</evidence>
<feature type="binding site" evidence="12">
    <location>
        <position position="491"/>
    </location>
    <ligand>
        <name>substrate</name>
    </ligand>
</feature>
<dbReference type="STRING" id="211114.SAMN04489726_2795"/>
<feature type="active site" description="Proton donor" evidence="11">
    <location>
        <position position="441"/>
    </location>
</feature>
<evidence type="ECO:0000256" key="3">
    <source>
        <dbReference type="ARBA" id="ARBA00013152"/>
    </source>
</evidence>
<dbReference type="GO" id="GO:0006098">
    <property type="term" value="P:pentose-phosphate shunt"/>
    <property type="evidence" value="ECO:0007669"/>
    <property type="project" value="TreeGrafter"/>
</dbReference>
<comment type="similarity">
    <text evidence="1 16">Belongs to the transketolase family.</text>
</comment>
<evidence type="ECO:0000256" key="5">
    <source>
        <dbReference type="ARBA" id="ARBA00022679"/>
    </source>
</evidence>
<reference evidence="18 19" key="1">
    <citation type="submission" date="2016-10" db="EMBL/GenBank/DDBJ databases">
        <authorList>
            <person name="de Groot N.N."/>
        </authorList>
    </citation>
    <scope>NUCLEOTIDE SEQUENCE [LARGE SCALE GENOMIC DNA]</scope>
    <source>
        <strain evidence="18 19">DSM 44149</strain>
    </source>
</reference>
<feature type="binding site" evidence="14">
    <location>
        <position position="209"/>
    </location>
    <ligand>
        <name>Mg(2+)</name>
        <dbReference type="ChEBI" id="CHEBI:18420"/>
    </ligand>
</feature>
<feature type="binding site" evidence="14">
    <location>
        <position position="177"/>
    </location>
    <ligand>
        <name>Mg(2+)</name>
        <dbReference type="ChEBI" id="CHEBI:18420"/>
    </ligand>
</feature>
<feature type="binding site" evidence="12">
    <location>
        <position position="405"/>
    </location>
    <ligand>
        <name>substrate</name>
    </ligand>
</feature>
<dbReference type="EC" id="2.2.1.1" evidence="3 10"/>
<dbReference type="InterPro" id="IPR020826">
    <property type="entry name" value="Transketolase_BS"/>
</dbReference>
<evidence type="ECO:0000256" key="8">
    <source>
        <dbReference type="ARBA" id="ARBA00023052"/>
    </source>
</evidence>
<comment type="function">
    <text evidence="16">Catalyzes the transfer of a two-carbon ketol group from a ketose donor to an aldose acceptor, via a covalent intermediate with the cofactor thiamine pyrophosphate.</text>
</comment>
<dbReference type="Proteomes" id="UP000183376">
    <property type="component" value="Chromosome I"/>
</dbReference>
<feature type="binding site" evidence="13">
    <location>
        <position position="467"/>
    </location>
    <ligand>
        <name>thiamine diphosphate</name>
        <dbReference type="ChEBI" id="CHEBI:58937"/>
    </ligand>
</feature>
<feature type="binding site" evidence="12">
    <location>
        <position position="378"/>
    </location>
    <ligand>
        <name>substrate</name>
    </ligand>
</feature>
<keyword evidence="16" id="KW-0106">Calcium</keyword>
<feature type="binding site" evidence="13">
    <location>
        <position position="178"/>
    </location>
    <ligand>
        <name>thiamine diphosphate</name>
        <dbReference type="ChEBI" id="CHEBI:58937"/>
    </ligand>
</feature>
<evidence type="ECO:0000313" key="19">
    <source>
        <dbReference type="Proteomes" id="UP000183376"/>
    </source>
</evidence>
<feature type="binding site" evidence="13">
    <location>
        <position position="85"/>
    </location>
    <ligand>
        <name>thiamine diphosphate</name>
        <dbReference type="ChEBI" id="CHEBI:58937"/>
    </ligand>
</feature>
<feature type="site" description="Important for catalytic activity" evidence="15">
    <location>
        <position position="45"/>
    </location>
</feature>
<dbReference type="InterPro" id="IPR009014">
    <property type="entry name" value="Transketo_C/PFOR_II"/>
</dbReference>
<gene>
    <name evidence="18" type="ORF">SAMN04489726_2795</name>
</gene>
<dbReference type="SUPFAM" id="SSF52922">
    <property type="entry name" value="TK C-terminal domain-like"/>
    <property type="match status" value="1"/>
</dbReference>
<dbReference type="CDD" id="cd02012">
    <property type="entry name" value="TPP_TK"/>
    <property type="match status" value="1"/>
</dbReference>
<comment type="subunit">
    <text evidence="2 16">Homodimer.</text>
</comment>
<dbReference type="InterPro" id="IPR005474">
    <property type="entry name" value="Transketolase_N"/>
</dbReference>
<feature type="binding site" evidence="12">
    <location>
        <position position="283"/>
    </location>
    <ligand>
        <name>substrate</name>
    </ligand>
</feature>
<dbReference type="AlphaFoldDB" id="A0A1G9V333"/>
<dbReference type="InterPro" id="IPR033247">
    <property type="entry name" value="Transketolase_fam"/>
</dbReference>
<proteinExistence type="inferred from homology"/>
<evidence type="ECO:0000256" key="11">
    <source>
        <dbReference type="PIRSR" id="PIRSR605478-1"/>
    </source>
</evidence>
<evidence type="ECO:0000256" key="1">
    <source>
        <dbReference type="ARBA" id="ARBA00007131"/>
    </source>
</evidence>
<feature type="binding site" evidence="13">
    <location>
        <position position="283"/>
    </location>
    <ligand>
        <name>thiamine diphosphate</name>
        <dbReference type="ChEBI" id="CHEBI:58937"/>
    </ligand>
</feature>
<dbReference type="FunFam" id="3.40.50.920:FF:000003">
    <property type="entry name" value="Transketolase"/>
    <property type="match status" value="1"/>
</dbReference>
<dbReference type="NCBIfam" id="TIGR00232">
    <property type="entry name" value="tktlase_bact"/>
    <property type="match status" value="1"/>
</dbReference>
<feature type="binding site" evidence="12">
    <location>
        <position position="45"/>
    </location>
    <ligand>
        <name>substrate</name>
    </ligand>
</feature>
<dbReference type="Pfam" id="PF00456">
    <property type="entry name" value="Transketolase_N"/>
    <property type="match status" value="1"/>
</dbReference>
<dbReference type="InterPro" id="IPR049557">
    <property type="entry name" value="Transketolase_CS"/>
</dbReference>
<dbReference type="PANTHER" id="PTHR43522:SF2">
    <property type="entry name" value="TRANSKETOLASE 1-RELATED"/>
    <property type="match status" value="1"/>
</dbReference>
<keyword evidence="8 13" id="KW-0786">Thiamine pyrophosphate</keyword>
<dbReference type="Gene3D" id="3.40.50.970">
    <property type="match status" value="2"/>
</dbReference>
<dbReference type="Gene3D" id="3.40.50.920">
    <property type="match status" value="1"/>
</dbReference>
<accession>A0A1G9V333</accession>
<dbReference type="GO" id="GO:0004802">
    <property type="term" value="F:transketolase activity"/>
    <property type="evidence" value="ECO:0007669"/>
    <property type="project" value="UniProtKB-UniRule"/>
</dbReference>
<dbReference type="RefSeq" id="WP_030431269.1">
    <property type="nucleotide sequence ID" value="NZ_JOEF01000018.1"/>
</dbReference>
<dbReference type="InterPro" id="IPR005475">
    <property type="entry name" value="Transketolase-like_Pyr-bd"/>
</dbReference>
<evidence type="ECO:0000256" key="15">
    <source>
        <dbReference type="PIRSR" id="PIRSR605478-5"/>
    </source>
</evidence>
<feature type="binding site" evidence="12">
    <location>
        <position position="503"/>
    </location>
    <ligand>
        <name>substrate</name>
    </ligand>
</feature>
<protein>
    <recommendedName>
        <fullName evidence="4 10">Transketolase</fullName>
        <ecNumber evidence="3 10">2.2.1.1</ecNumber>
    </recommendedName>
</protein>
<evidence type="ECO:0000256" key="13">
    <source>
        <dbReference type="PIRSR" id="PIRSR605478-3"/>
    </source>
</evidence>
<dbReference type="OrthoDB" id="8732661at2"/>
<dbReference type="GO" id="GO:0000287">
    <property type="term" value="F:magnesium ion binding"/>
    <property type="evidence" value="ECO:0007669"/>
    <property type="project" value="UniProtKB-ARBA"/>
</dbReference>
<dbReference type="PANTHER" id="PTHR43522">
    <property type="entry name" value="TRANSKETOLASE"/>
    <property type="match status" value="1"/>
</dbReference>
<dbReference type="SUPFAM" id="SSF52518">
    <property type="entry name" value="Thiamin diphosphate-binding fold (THDP-binding)"/>
    <property type="match status" value="2"/>
</dbReference>
<dbReference type="InterPro" id="IPR005478">
    <property type="entry name" value="Transketolase_bac-like"/>
</dbReference>
<keyword evidence="7 14" id="KW-0460">Magnesium</keyword>
<feature type="binding site" evidence="13">
    <location>
        <begin position="133"/>
        <end position="135"/>
    </location>
    <ligand>
        <name>thiamine diphosphate</name>
        <dbReference type="ChEBI" id="CHEBI:58937"/>
    </ligand>
</feature>
<keyword evidence="19" id="KW-1185">Reference proteome</keyword>
<evidence type="ECO:0000256" key="2">
    <source>
        <dbReference type="ARBA" id="ARBA00011738"/>
    </source>
</evidence>
<dbReference type="CDD" id="cd07033">
    <property type="entry name" value="TPP_PYR_DXS_TK_like"/>
    <property type="match status" value="1"/>
</dbReference>
<evidence type="ECO:0000256" key="12">
    <source>
        <dbReference type="PIRSR" id="PIRSR605478-2"/>
    </source>
</evidence>
<dbReference type="Pfam" id="PF22613">
    <property type="entry name" value="Transketolase_C_1"/>
    <property type="match status" value="1"/>
</dbReference>
<name>A0A1G9V333_ALLAB</name>
<comment type="cofactor">
    <cofactor evidence="13">
        <name>thiamine diphosphate</name>
        <dbReference type="ChEBI" id="CHEBI:58937"/>
    </cofactor>
    <text evidence="13">Binds 1 thiamine pyrophosphate per subunit. During the reaction, the substrate forms a covalent intermediate with the cofactor.</text>
</comment>
<evidence type="ECO:0000256" key="9">
    <source>
        <dbReference type="ARBA" id="ARBA00049473"/>
    </source>
</evidence>
<evidence type="ECO:0000313" key="18">
    <source>
        <dbReference type="EMBL" id="SDM66447.1"/>
    </source>
</evidence>
<feature type="binding site" evidence="12">
    <location>
        <position position="550"/>
    </location>
    <ligand>
        <name>substrate</name>
    </ligand>
</feature>
<evidence type="ECO:0000256" key="6">
    <source>
        <dbReference type="ARBA" id="ARBA00022723"/>
    </source>
</evidence>
<evidence type="ECO:0000256" key="7">
    <source>
        <dbReference type="ARBA" id="ARBA00022842"/>
    </source>
</evidence>
<dbReference type="GO" id="GO:0005829">
    <property type="term" value="C:cytosol"/>
    <property type="evidence" value="ECO:0007669"/>
    <property type="project" value="TreeGrafter"/>
</dbReference>
<dbReference type="eggNOG" id="COG0021">
    <property type="taxonomic scope" value="Bacteria"/>
</dbReference>
<dbReference type="FunFam" id="3.40.50.970:FF:000003">
    <property type="entry name" value="Transketolase"/>
    <property type="match status" value="1"/>
</dbReference>
<feature type="binding site" evidence="14">
    <location>
        <position position="207"/>
    </location>
    <ligand>
        <name>Mg(2+)</name>
        <dbReference type="ChEBI" id="CHEBI:18420"/>
    </ligand>
</feature>
<dbReference type="InterPro" id="IPR055152">
    <property type="entry name" value="Transketolase-like_C_2"/>
</dbReference>
<evidence type="ECO:0000256" key="4">
    <source>
        <dbReference type="ARBA" id="ARBA00016662"/>
    </source>
</evidence>
<dbReference type="FunFam" id="3.40.50.970:FF:000004">
    <property type="entry name" value="Transketolase"/>
    <property type="match status" value="1"/>
</dbReference>
<dbReference type="EMBL" id="LT629701">
    <property type="protein sequence ID" value="SDM66447.1"/>
    <property type="molecule type" value="Genomic_DNA"/>
</dbReference>
<dbReference type="PROSITE" id="PS00801">
    <property type="entry name" value="TRANSKETOLASE_1"/>
    <property type="match status" value="1"/>
</dbReference>
<organism evidence="18 19">
    <name type="scientific">Allokutzneria albata</name>
    <name type="common">Kibdelosporangium albatum</name>
    <dbReference type="NCBI Taxonomy" id="211114"/>
    <lineage>
        <taxon>Bacteria</taxon>
        <taxon>Bacillati</taxon>
        <taxon>Actinomycetota</taxon>
        <taxon>Actinomycetes</taxon>
        <taxon>Pseudonocardiales</taxon>
        <taxon>Pseudonocardiaceae</taxon>
        <taxon>Allokutzneria</taxon>
    </lineage>
</organism>
<evidence type="ECO:0000256" key="16">
    <source>
        <dbReference type="RuleBase" id="RU004996"/>
    </source>
</evidence>
<keyword evidence="5 16" id="KW-0808">Transferase</keyword>
<dbReference type="SMART" id="SM00861">
    <property type="entry name" value="Transket_pyr"/>
    <property type="match status" value="1"/>
</dbReference>
<dbReference type="Pfam" id="PF02779">
    <property type="entry name" value="Transket_pyr"/>
    <property type="match status" value="1"/>
</dbReference>
<feature type="binding site" evidence="12">
    <location>
        <position position="499"/>
    </location>
    <ligand>
        <name>substrate</name>
    </ligand>
</feature>
<comment type="cofactor">
    <cofactor evidence="16">
        <name>Mg(2+)</name>
        <dbReference type="ChEBI" id="CHEBI:18420"/>
    </cofactor>
    <cofactor evidence="16">
        <name>Ca(2+)</name>
        <dbReference type="ChEBI" id="CHEBI:29108"/>
    </cofactor>
    <cofactor evidence="16">
        <name>Mn(2+)</name>
        <dbReference type="ChEBI" id="CHEBI:29035"/>
    </cofactor>
    <cofactor evidence="16">
        <name>Co(2+)</name>
        <dbReference type="ChEBI" id="CHEBI:48828"/>
    </cofactor>
    <text evidence="16">Binds 1 Mg(2+) ion per subunit. Can also utilize other divalent metal cations, such as Ca(2+), Mn(2+) and Co(2+).</text>
</comment>
<dbReference type="PROSITE" id="PS00802">
    <property type="entry name" value="TRANSKETOLASE_2"/>
    <property type="match status" value="1"/>
</dbReference>
<comment type="cofactor">
    <cofactor evidence="14">
        <name>Mg(2+)</name>
        <dbReference type="ChEBI" id="CHEBI:18420"/>
    </cofactor>
    <text evidence="14">Binds 1 Mg(2+) ion per subunit. Can also utilize other divalent metal cations, such as Ca(2+), Mn(2+) and Co(2+).</text>
</comment>
<feature type="domain" description="Transketolase-like pyrimidine-binding" evidence="17">
    <location>
        <begin position="375"/>
        <end position="555"/>
    </location>
</feature>
<feature type="site" description="Important for catalytic activity" evidence="15">
    <location>
        <position position="283"/>
    </location>
</feature>